<dbReference type="SUPFAM" id="SSF53756">
    <property type="entry name" value="UDP-Glycosyltransferase/glycogen phosphorylase"/>
    <property type="match status" value="1"/>
</dbReference>
<dbReference type="GO" id="GO:0016757">
    <property type="term" value="F:glycosyltransferase activity"/>
    <property type="evidence" value="ECO:0007669"/>
    <property type="project" value="UniProtKB-KW"/>
</dbReference>
<keyword evidence="3" id="KW-1185">Reference proteome</keyword>
<dbReference type="PANTHER" id="PTHR45947">
    <property type="entry name" value="SULFOQUINOVOSYL TRANSFERASE SQD2"/>
    <property type="match status" value="1"/>
</dbReference>
<comment type="caution">
    <text evidence="2">The sequence shown here is derived from an EMBL/GenBank/DDBJ whole genome shotgun (WGS) entry which is preliminary data.</text>
</comment>
<organism evidence="2 3">
    <name type="scientific">Polluticaenibacter yanchengensis</name>
    <dbReference type="NCBI Taxonomy" id="3014562"/>
    <lineage>
        <taxon>Bacteria</taxon>
        <taxon>Pseudomonadati</taxon>
        <taxon>Bacteroidota</taxon>
        <taxon>Chitinophagia</taxon>
        <taxon>Chitinophagales</taxon>
        <taxon>Chitinophagaceae</taxon>
        <taxon>Polluticaenibacter</taxon>
    </lineage>
</organism>
<proteinExistence type="predicted"/>
<dbReference type="Pfam" id="PF00534">
    <property type="entry name" value="Glycos_transf_1"/>
    <property type="match status" value="1"/>
</dbReference>
<dbReference type="InterPro" id="IPR001296">
    <property type="entry name" value="Glyco_trans_1"/>
</dbReference>
<dbReference type="InterPro" id="IPR050194">
    <property type="entry name" value="Glycosyltransferase_grp1"/>
</dbReference>
<reference evidence="2 3" key="1">
    <citation type="submission" date="2022-12" db="EMBL/GenBank/DDBJ databases">
        <title>Chitinophagaceae gen. sp. nov., a new member of the family Chitinophagaceae, isolated from soil in a chemical factory.</title>
        <authorList>
            <person name="Ke Z."/>
        </authorList>
    </citation>
    <scope>NUCLEOTIDE SEQUENCE [LARGE SCALE GENOMIC DNA]</scope>
    <source>
        <strain evidence="2 3">LY-5</strain>
    </source>
</reference>
<evidence type="ECO:0000313" key="3">
    <source>
        <dbReference type="Proteomes" id="UP001210231"/>
    </source>
</evidence>
<dbReference type="CDD" id="cd03801">
    <property type="entry name" value="GT4_PimA-like"/>
    <property type="match status" value="1"/>
</dbReference>
<accession>A0ABT4UIN0</accession>
<dbReference type="EC" id="2.4.-.-" evidence="2"/>
<dbReference type="PANTHER" id="PTHR45947:SF3">
    <property type="entry name" value="SULFOQUINOVOSYL TRANSFERASE SQD2"/>
    <property type="match status" value="1"/>
</dbReference>
<evidence type="ECO:0000313" key="2">
    <source>
        <dbReference type="EMBL" id="MDA3614202.1"/>
    </source>
</evidence>
<dbReference type="Proteomes" id="UP001210231">
    <property type="component" value="Unassembled WGS sequence"/>
</dbReference>
<feature type="domain" description="Glycosyl transferase family 1" evidence="1">
    <location>
        <begin position="187"/>
        <end position="341"/>
    </location>
</feature>
<dbReference type="EMBL" id="JAQGEF010000004">
    <property type="protein sequence ID" value="MDA3614202.1"/>
    <property type="molecule type" value="Genomic_DNA"/>
</dbReference>
<protein>
    <submittedName>
        <fullName evidence="2">Glycosyltransferase</fullName>
        <ecNumber evidence="2">2.4.-.-</ecNumber>
    </submittedName>
</protein>
<dbReference type="RefSeq" id="WP_407030525.1">
    <property type="nucleotide sequence ID" value="NZ_JAQGEF010000004.1"/>
</dbReference>
<name>A0ABT4UIN0_9BACT</name>
<dbReference type="Gene3D" id="3.40.50.2000">
    <property type="entry name" value="Glycogen Phosphorylase B"/>
    <property type="match status" value="2"/>
</dbReference>
<sequence length="372" mass="42493">MRHCKHILFLVKKAAQFDVPLFQYICSLNDEVAFTVLYIENPSELSSDKELGTISKWGIDLVNNYNWHCLDKPGTLEIEQFVKQVAPDIIITNGYQNVYKPYIDVFKRLNIPLALRIDSVLSGKSGLSKLARKMTMAYQYRYFKTLMTTGKKGFEYLDYIGIKKHQQSWFPYCIDNDFFASPAYNKEWLETNKIDTDSITITGVCKFIERENPLDLLRSFIAINRTDLQLLMVGDGHLRNEMEALAAKHAHLKIIFPGYVNYRELPFVYRISDVFVHPAIDEPWGVSVQEAMAGGCAVIASTGVGSGYDLIEPNKNGFIYEAGNVPELTEKIIKTIELDKSSVLLTNKKILGSWSYEKVWHSIKMTCHSLLN</sequence>
<keyword evidence="2" id="KW-0808">Transferase</keyword>
<keyword evidence="2" id="KW-0328">Glycosyltransferase</keyword>
<evidence type="ECO:0000259" key="1">
    <source>
        <dbReference type="Pfam" id="PF00534"/>
    </source>
</evidence>
<gene>
    <name evidence="2" type="ORF">O3P16_05245</name>
</gene>